<reference evidence="1" key="1">
    <citation type="submission" date="2023-06" db="EMBL/GenBank/DDBJ databases">
        <title>Genome-scale phylogeny and comparative genomics of the fungal order Sordariales.</title>
        <authorList>
            <consortium name="Lawrence Berkeley National Laboratory"/>
            <person name="Hensen N."/>
            <person name="Bonometti L."/>
            <person name="Westerberg I."/>
            <person name="Brannstrom I.O."/>
            <person name="Guillou S."/>
            <person name="Cros-Aarteil S."/>
            <person name="Calhoun S."/>
            <person name="Haridas S."/>
            <person name="Kuo A."/>
            <person name="Mondo S."/>
            <person name="Pangilinan J."/>
            <person name="Riley R."/>
            <person name="LaButti K."/>
            <person name="Andreopoulos B."/>
            <person name="Lipzen A."/>
            <person name="Chen C."/>
            <person name="Yanf M."/>
            <person name="Daum C."/>
            <person name="Ng V."/>
            <person name="Clum A."/>
            <person name="Steindorff A."/>
            <person name="Ohm R."/>
            <person name="Martin F."/>
            <person name="Silar P."/>
            <person name="Natvig D."/>
            <person name="Lalanne C."/>
            <person name="Gautier V."/>
            <person name="Ament-velasquez S.L."/>
            <person name="Kruys A."/>
            <person name="Hutchinson M.I."/>
            <person name="Powell A.J."/>
            <person name="Barry K."/>
            <person name="Miller A.N."/>
            <person name="Grigoriev I.V."/>
            <person name="Debuchy R."/>
            <person name="Gladieux P."/>
            <person name="Thoren M.H."/>
            <person name="Johannesson H."/>
        </authorList>
    </citation>
    <scope>NUCLEOTIDE SEQUENCE</scope>
    <source>
        <strain evidence="1">SMH2392-1A</strain>
    </source>
</reference>
<proteinExistence type="predicted"/>
<sequence>MPIQIKCCSVCRDNMKSQLDNLSVPYTEQKLRDGKRVYTINIANATDFPKNSLAEACWKSITFTYHHAITNGNMVRCSNS</sequence>
<dbReference type="Proteomes" id="UP001172101">
    <property type="component" value="Unassembled WGS sequence"/>
</dbReference>
<comment type="caution">
    <text evidence="1">The sequence shown here is derived from an EMBL/GenBank/DDBJ whole genome shotgun (WGS) entry which is preliminary data.</text>
</comment>
<evidence type="ECO:0000313" key="2">
    <source>
        <dbReference type="Proteomes" id="UP001172101"/>
    </source>
</evidence>
<keyword evidence="2" id="KW-1185">Reference proteome</keyword>
<dbReference type="AlphaFoldDB" id="A0AA40DUU0"/>
<accession>A0AA40DUU0</accession>
<evidence type="ECO:0000313" key="1">
    <source>
        <dbReference type="EMBL" id="KAK0712623.1"/>
    </source>
</evidence>
<dbReference type="GeneID" id="85317755"/>
<dbReference type="EMBL" id="JAUIRO010000005">
    <property type="protein sequence ID" value="KAK0712623.1"/>
    <property type="molecule type" value="Genomic_DNA"/>
</dbReference>
<organism evidence="1 2">
    <name type="scientific">Lasiosphaeria miniovina</name>
    <dbReference type="NCBI Taxonomy" id="1954250"/>
    <lineage>
        <taxon>Eukaryota</taxon>
        <taxon>Fungi</taxon>
        <taxon>Dikarya</taxon>
        <taxon>Ascomycota</taxon>
        <taxon>Pezizomycotina</taxon>
        <taxon>Sordariomycetes</taxon>
        <taxon>Sordariomycetidae</taxon>
        <taxon>Sordariales</taxon>
        <taxon>Lasiosphaeriaceae</taxon>
        <taxon>Lasiosphaeria</taxon>
    </lineage>
</organism>
<gene>
    <name evidence="1" type="ORF">B0T26DRAFT_342194</name>
</gene>
<protein>
    <submittedName>
        <fullName evidence="1">Uncharacterized protein</fullName>
    </submittedName>
</protein>
<name>A0AA40DUU0_9PEZI</name>
<dbReference type="RefSeq" id="XP_060293946.1">
    <property type="nucleotide sequence ID" value="XM_060434485.1"/>
</dbReference>